<dbReference type="EMBL" id="MU795153">
    <property type="protein sequence ID" value="KAJ3809521.1"/>
    <property type="molecule type" value="Genomic_DNA"/>
</dbReference>
<reference evidence="1" key="1">
    <citation type="submission" date="2022-09" db="EMBL/GenBank/DDBJ databases">
        <title>A Global Phylogenomic Analysis of the Shiitake Genus Lentinula.</title>
        <authorList>
            <consortium name="DOE Joint Genome Institute"/>
            <person name="Sierra-Patev S."/>
            <person name="Min B."/>
            <person name="Naranjo-Ortiz M."/>
            <person name="Looney B."/>
            <person name="Konkel Z."/>
            <person name="Slot J.C."/>
            <person name="Sakamoto Y."/>
            <person name="Steenwyk J.L."/>
            <person name="Rokas A."/>
            <person name="Carro J."/>
            <person name="Camarero S."/>
            <person name="Ferreira P."/>
            <person name="Molpeceres G."/>
            <person name="Ruiz-Duenas F.J."/>
            <person name="Serrano A."/>
            <person name="Henrissat B."/>
            <person name="Drula E."/>
            <person name="Hughes K.W."/>
            <person name="Mata J.L."/>
            <person name="Ishikawa N.K."/>
            <person name="Vargas-Isla R."/>
            <person name="Ushijima S."/>
            <person name="Smith C.A."/>
            <person name="Ahrendt S."/>
            <person name="Andreopoulos W."/>
            <person name="He G."/>
            <person name="Labutti K."/>
            <person name="Lipzen A."/>
            <person name="Ng V."/>
            <person name="Riley R."/>
            <person name="Sandor L."/>
            <person name="Barry K."/>
            <person name="Martinez A.T."/>
            <person name="Xiao Y."/>
            <person name="Gibbons J.G."/>
            <person name="Terashima K."/>
            <person name="Grigoriev I.V."/>
            <person name="Hibbett D.S."/>
        </authorList>
    </citation>
    <scope>NUCLEOTIDE SEQUENCE</scope>
    <source>
        <strain evidence="1">TMI1499</strain>
    </source>
</reference>
<proteinExistence type="predicted"/>
<dbReference type="Proteomes" id="UP001163835">
    <property type="component" value="Unassembled WGS sequence"/>
</dbReference>
<evidence type="ECO:0000313" key="1">
    <source>
        <dbReference type="EMBL" id="KAJ3809521.1"/>
    </source>
</evidence>
<sequence length="186" mass="20832">MSFELASSAATYSSSQMGHLPDSGHIHGFDIDPVSRLFSMFAENNREEITRAFVGLSIMICLMLGITTLVVCSYKVVWAMTMNVYSWIFGYFPWATRLVVLEQREKAISGKEAMIVQQTQTLQLDIEIALYKRLAGVLERSAATARDKASDLEMEKELLVDELIRGVRDISGQRSAMHRTTTADGQ</sequence>
<gene>
    <name evidence="1" type="ORF">F5876DRAFT_77681</name>
</gene>
<evidence type="ECO:0000313" key="2">
    <source>
        <dbReference type="Proteomes" id="UP001163835"/>
    </source>
</evidence>
<comment type="caution">
    <text evidence="1">The sequence shown here is derived from an EMBL/GenBank/DDBJ whole genome shotgun (WGS) entry which is preliminary data.</text>
</comment>
<organism evidence="1 2">
    <name type="scientific">Lentinula aff. lateritia</name>
    <dbReference type="NCBI Taxonomy" id="2804960"/>
    <lineage>
        <taxon>Eukaryota</taxon>
        <taxon>Fungi</taxon>
        <taxon>Dikarya</taxon>
        <taxon>Basidiomycota</taxon>
        <taxon>Agaricomycotina</taxon>
        <taxon>Agaricomycetes</taxon>
        <taxon>Agaricomycetidae</taxon>
        <taxon>Agaricales</taxon>
        <taxon>Marasmiineae</taxon>
        <taxon>Omphalotaceae</taxon>
        <taxon>Lentinula</taxon>
    </lineage>
</organism>
<name>A0ACC1TY74_9AGAR</name>
<protein>
    <submittedName>
        <fullName evidence="1">Uncharacterized protein</fullName>
    </submittedName>
</protein>
<accession>A0ACC1TY74</accession>
<keyword evidence="2" id="KW-1185">Reference proteome</keyword>